<feature type="domain" description="G-protein coupled receptors family 1 profile" evidence="10">
    <location>
        <begin position="42"/>
        <end position="268"/>
    </location>
</feature>
<proteinExistence type="inferred from homology"/>
<dbReference type="AlphaFoldDB" id="W8W3Q9"/>
<dbReference type="GeneID" id="100726708"/>
<name>W8W3Q9_CAVPO</name>
<reference evidence="11" key="2">
    <citation type="journal article" date="2016" name="Data Brief">
        <title>Curated eutherian third party data gene data sets.</title>
        <authorList>
            <person name="Premzl M."/>
        </authorList>
    </citation>
    <scope>NUCLEOTIDE SEQUENCE</scope>
</reference>
<dbReference type="PROSITE" id="PS00237">
    <property type="entry name" value="G_PROTEIN_RECEP_F1_1"/>
    <property type="match status" value="1"/>
</dbReference>
<keyword evidence="7 8" id="KW-0807">Transducer</keyword>
<keyword evidence="3 9" id="KW-1133">Transmembrane helix</keyword>
<comment type="similarity">
    <text evidence="8">Belongs to the G-protein coupled receptor 1 family.</text>
</comment>
<evidence type="ECO:0000256" key="7">
    <source>
        <dbReference type="ARBA" id="ARBA00023224"/>
    </source>
</evidence>
<dbReference type="FunFam" id="1.20.1070.10:FF:000140">
    <property type="entry name" value="Mas-related G-protein coupled receptor member X2"/>
    <property type="match status" value="1"/>
</dbReference>
<dbReference type="PANTHER" id="PTHR11334:SF34">
    <property type="entry name" value="MAS-RELATED G-PROTEIN COUPLED RECEPTOR MEMBER X3"/>
    <property type="match status" value="1"/>
</dbReference>
<dbReference type="PROSITE" id="PS50262">
    <property type="entry name" value="G_PROTEIN_RECEP_F1_2"/>
    <property type="match status" value="1"/>
</dbReference>
<evidence type="ECO:0000313" key="11">
    <source>
        <dbReference type="EMBL" id="CDG86258.1"/>
    </source>
</evidence>
<keyword evidence="6 8" id="KW-0675">Receptor</keyword>
<accession>W8W3Q9</accession>
<dbReference type="GO" id="GO:0005886">
    <property type="term" value="C:plasma membrane"/>
    <property type="evidence" value="ECO:0007669"/>
    <property type="project" value="TreeGrafter"/>
</dbReference>
<feature type="transmembrane region" description="Helical" evidence="9">
    <location>
        <begin position="140"/>
        <end position="160"/>
    </location>
</feature>
<keyword evidence="2 8" id="KW-0812">Transmembrane</keyword>
<dbReference type="GO" id="GO:0004930">
    <property type="term" value="F:G protein-coupled receptor activity"/>
    <property type="evidence" value="ECO:0007669"/>
    <property type="project" value="UniProtKB-KW"/>
</dbReference>
<dbReference type="EMBL" id="HG426140">
    <property type="protein sequence ID" value="CDG86258.1"/>
    <property type="molecule type" value="Genomic_DNA"/>
</dbReference>
<dbReference type="PANTHER" id="PTHR11334">
    <property type="entry name" value="MAS-RELATED G-PROTEIN COUPLED RECEPTOR"/>
    <property type="match status" value="1"/>
</dbReference>
<dbReference type="PRINTS" id="PR00237">
    <property type="entry name" value="GPCRRHODOPSN"/>
</dbReference>
<evidence type="ECO:0000256" key="9">
    <source>
        <dbReference type="SAM" id="Phobius"/>
    </source>
</evidence>
<evidence type="ECO:0000256" key="1">
    <source>
        <dbReference type="ARBA" id="ARBA00004141"/>
    </source>
</evidence>
<organism evidence="11">
    <name type="scientific">Cavia porcellus</name>
    <name type="common">Guinea pig</name>
    <dbReference type="NCBI Taxonomy" id="10141"/>
    <lineage>
        <taxon>Eukaryota</taxon>
        <taxon>Metazoa</taxon>
        <taxon>Chordata</taxon>
        <taxon>Craniata</taxon>
        <taxon>Vertebrata</taxon>
        <taxon>Euteleostomi</taxon>
        <taxon>Mammalia</taxon>
        <taxon>Eutheria</taxon>
        <taxon>Euarchontoglires</taxon>
        <taxon>Glires</taxon>
        <taxon>Rodentia</taxon>
        <taxon>Hystricomorpha</taxon>
        <taxon>Caviidae</taxon>
        <taxon>Cavia</taxon>
    </lineage>
</organism>
<feature type="transmembrane region" description="Helical" evidence="9">
    <location>
        <begin position="180"/>
        <end position="203"/>
    </location>
</feature>
<feature type="transmembrane region" description="Helical" evidence="9">
    <location>
        <begin position="26"/>
        <end position="50"/>
    </location>
</feature>
<feature type="transmembrane region" description="Helical" evidence="9">
    <location>
        <begin position="101"/>
        <end position="128"/>
    </location>
</feature>
<dbReference type="SUPFAM" id="SSF81321">
    <property type="entry name" value="Family A G protein-coupled receptor-like"/>
    <property type="match status" value="1"/>
</dbReference>
<dbReference type="InterPro" id="IPR000276">
    <property type="entry name" value="GPCR_Rhodpsn"/>
</dbReference>
<dbReference type="PRINTS" id="PR02108">
    <property type="entry name" value="MRGPCRFAMILY"/>
</dbReference>
<protein>
    <submittedName>
        <fullName evidence="11">Mas-related G protein-coupled receptor G2</fullName>
    </submittedName>
</protein>
<dbReference type="InterPro" id="IPR017452">
    <property type="entry name" value="GPCR_Rhodpsn_7TM"/>
</dbReference>
<dbReference type="Pfam" id="PF00001">
    <property type="entry name" value="7tm_1"/>
    <property type="match status" value="1"/>
</dbReference>
<evidence type="ECO:0000256" key="6">
    <source>
        <dbReference type="ARBA" id="ARBA00023170"/>
    </source>
</evidence>
<comment type="subcellular location">
    <subcellularLocation>
        <location evidence="1">Membrane</location>
        <topology evidence="1">Multi-pass membrane protein</topology>
    </subcellularLocation>
</comment>
<gene>
    <name evidence="11" type="primary">MGRG2</name>
</gene>
<reference evidence="11" key="3">
    <citation type="journal article" date="2019" name="Gene Rep">
        <title>Eutherian third-party data gene collections.</title>
        <authorList>
            <person name="Premzl M."/>
        </authorList>
    </citation>
    <scope>NUCLEOTIDE SEQUENCE</scope>
</reference>
<evidence type="ECO:0000256" key="5">
    <source>
        <dbReference type="ARBA" id="ARBA00023136"/>
    </source>
</evidence>
<dbReference type="KEGG" id="cpoc:100726708"/>
<dbReference type="Gene3D" id="1.20.1070.10">
    <property type="entry name" value="Rhodopsin 7-helix transmembrane proteins"/>
    <property type="match status" value="1"/>
</dbReference>
<evidence type="ECO:0000256" key="8">
    <source>
        <dbReference type="RuleBase" id="RU000688"/>
    </source>
</evidence>
<dbReference type="HOGENOM" id="CLU_009579_4_1_1"/>
<keyword evidence="5 9" id="KW-0472">Membrane</keyword>
<evidence type="ECO:0000259" key="10">
    <source>
        <dbReference type="PROSITE" id="PS50262"/>
    </source>
</evidence>
<feature type="transmembrane region" description="Helical" evidence="9">
    <location>
        <begin position="247"/>
        <end position="271"/>
    </location>
</feature>
<evidence type="ECO:0000256" key="3">
    <source>
        <dbReference type="ARBA" id="ARBA00022989"/>
    </source>
</evidence>
<dbReference type="InterPro" id="IPR026234">
    <property type="entry name" value="MRGPCRFAMILY"/>
</dbReference>
<reference evidence="11" key="1">
    <citation type="journal article" date="2014" name="Gene">
        <title>Comparative genomic analysis of eutherian Mas-related G protein-coupled receptor genes.</title>
        <authorList>
            <person name="Premzl M."/>
        </authorList>
    </citation>
    <scope>NUCLEOTIDE SEQUENCE</scope>
</reference>
<evidence type="ECO:0000256" key="2">
    <source>
        <dbReference type="ARBA" id="ARBA00022692"/>
    </source>
</evidence>
<sequence>MTSQGMELTTVNGSDPYLIQPPVEVLIPHLLITIIALVGLPGNAVVISLLGCCMHRNPISVYVLNLAVSDFLFLFWHFIISLLNIIAFLHIYIIYVNIPYIAIIPYLAGLSMLNAISIERCLCVLWPIWYRCHRPRHTSAVVCTLLWALSLLLSLLDWYYAGFLNVLPGNDWWKNIDFIIAAWLIFLFLTLSGSSLALVVRILCGSRRMPLTRLYVTILLTVLAFLICGLPFGIFWFLIAWFEVSNYYFFVATVVLSCVNSCVNPIIYFLIGSFRQKHQTLKLVLQRALQDSPQESASGDRYIQEAPEMLESTVV</sequence>
<keyword evidence="4 8" id="KW-0297">G-protein coupled receptor</keyword>
<feature type="transmembrane region" description="Helical" evidence="9">
    <location>
        <begin position="215"/>
        <end position="241"/>
    </location>
</feature>
<evidence type="ECO:0000256" key="4">
    <source>
        <dbReference type="ARBA" id="ARBA00023040"/>
    </source>
</evidence>